<protein>
    <submittedName>
        <fullName evidence="3">Uncharacterized protein</fullName>
    </submittedName>
</protein>
<organism evidence="2 3">
    <name type="scientific">Parascaris equorum</name>
    <name type="common">Equine roundworm</name>
    <dbReference type="NCBI Taxonomy" id="6256"/>
    <lineage>
        <taxon>Eukaryota</taxon>
        <taxon>Metazoa</taxon>
        <taxon>Ecdysozoa</taxon>
        <taxon>Nematoda</taxon>
        <taxon>Chromadorea</taxon>
        <taxon>Rhabditida</taxon>
        <taxon>Spirurina</taxon>
        <taxon>Ascaridomorpha</taxon>
        <taxon>Ascaridoidea</taxon>
        <taxon>Ascarididae</taxon>
        <taxon>Parascaris</taxon>
    </lineage>
</organism>
<proteinExistence type="predicted"/>
<feature type="transmembrane region" description="Helical" evidence="1">
    <location>
        <begin position="15"/>
        <end position="34"/>
    </location>
</feature>
<dbReference type="Proteomes" id="UP000887564">
    <property type="component" value="Unplaced"/>
</dbReference>
<accession>A0A914R9T7</accession>
<evidence type="ECO:0000313" key="2">
    <source>
        <dbReference type="Proteomes" id="UP000887564"/>
    </source>
</evidence>
<keyword evidence="1" id="KW-0812">Transmembrane</keyword>
<evidence type="ECO:0000313" key="3">
    <source>
        <dbReference type="WBParaSite" id="PEQ_0000303401-mRNA-1"/>
    </source>
</evidence>
<reference evidence="3" key="1">
    <citation type="submission" date="2022-11" db="UniProtKB">
        <authorList>
            <consortium name="WormBaseParasite"/>
        </authorList>
    </citation>
    <scope>IDENTIFICATION</scope>
</reference>
<name>A0A914R9T7_PAREQ</name>
<keyword evidence="2" id="KW-1185">Reference proteome</keyword>
<sequence>MCNKFTGRLVVFESHMALIACLTNLFTSVSFLKIEIIQLK</sequence>
<keyword evidence="1" id="KW-0472">Membrane</keyword>
<dbReference type="AlphaFoldDB" id="A0A914R9T7"/>
<evidence type="ECO:0000256" key="1">
    <source>
        <dbReference type="SAM" id="Phobius"/>
    </source>
</evidence>
<keyword evidence="1" id="KW-1133">Transmembrane helix</keyword>
<dbReference type="WBParaSite" id="PEQ_0000303401-mRNA-1">
    <property type="protein sequence ID" value="PEQ_0000303401-mRNA-1"/>
    <property type="gene ID" value="PEQ_0000303401"/>
</dbReference>